<protein>
    <submittedName>
        <fullName evidence="3">Vanillyl-alcohol oxidase</fullName>
    </submittedName>
</protein>
<evidence type="ECO:0000256" key="2">
    <source>
        <dbReference type="ARBA" id="ARBA00022827"/>
    </source>
</evidence>
<dbReference type="EMBL" id="JARVKM010000007">
    <property type="protein sequence ID" value="KAK9780331.1"/>
    <property type="molecule type" value="Genomic_DNA"/>
</dbReference>
<keyword evidence="4" id="KW-1185">Reference proteome</keyword>
<reference evidence="3 4" key="1">
    <citation type="submission" date="2024-02" db="EMBL/GenBank/DDBJ databases">
        <title>First draft genome assembly of two strains of Seiridium cardinale.</title>
        <authorList>
            <person name="Emiliani G."/>
            <person name="Scali E."/>
        </authorList>
    </citation>
    <scope>NUCLEOTIDE SEQUENCE [LARGE SCALE GENOMIC DNA]</scope>
    <source>
        <strain evidence="3 4">BM-138-000479</strain>
    </source>
</reference>
<dbReference type="InterPro" id="IPR016170">
    <property type="entry name" value="Cytok_DH_C_sf"/>
</dbReference>
<evidence type="ECO:0000313" key="3">
    <source>
        <dbReference type="EMBL" id="KAK9780331.1"/>
    </source>
</evidence>
<gene>
    <name evidence="3" type="ORF">SCAR479_02968</name>
</gene>
<dbReference type="Gene3D" id="3.40.462.10">
    <property type="entry name" value="FAD-linked oxidases, C-terminal domain"/>
    <property type="match status" value="1"/>
</dbReference>
<proteinExistence type="predicted"/>
<keyword evidence="1" id="KW-0285">Flavoprotein</keyword>
<keyword evidence="2" id="KW-0274">FAD</keyword>
<accession>A0ABR2Y2R2</accession>
<name>A0ABR2Y2R2_9PEZI</name>
<organism evidence="3 4">
    <name type="scientific">Seiridium cardinale</name>
    <dbReference type="NCBI Taxonomy" id="138064"/>
    <lineage>
        <taxon>Eukaryota</taxon>
        <taxon>Fungi</taxon>
        <taxon>Dikarya</taxon>
        <taxon>Ascomycota</taxon>
        <taxon>Pezizomycotina</taxon>
        <taxon>Sordariomycetes</taxon>
        <taxon>Xylariomycetidae</taxon>
        <taxon>Amphisphaeriales</taxon>
        <taxon>Sporocadaceae</taxon>
        <taxon>Seiridium</taxon>
    </lineage>
</organism>
<evidence type="ECO:0000256" key="1">
    <source>
        <dbReference type="ARBA" id="ARBA00022630"/>
    </source>
</evidence>
<dbReference type="InterPro" id="IPR016164">
    <property type="entry name" value="FAD-linked_Oxase-like_C"/>
</dbReference>
<comment type="caution">
    <text evidence="3">The sequence shown here is derived from an EMBL/GenBank/DDBJ whole genome shotgun (WGS) entry which is preliminary data.</text>
</comment>
<sequence>MWEVGKGAFSAIPGAKFLPEDMPNNVVLKTRHLTLQGIPTKRELKGVDWLPNGGHLFFSPIAKVGGPNATAQYKITRQRSEEAAFGFIGRFVVGMREMHHIVCIVFDRKNPESCRRAHWVITTLIDDAAKRGWGEPTTSTTILN</sequence>
<evidence type="ECO:0000313" key="4">
    <source>
        <dbReference type="Proteomes" id="UP001465668"/>
    </source>
</evidence>
<dbReference type="SUPFAM" id="SSF55103">
    <property type="entry name" value="FAD-linked oxidases, C-terminal domain"/>
    <property type="match status" value="1"/>
</dbReference>
<dbReference type="Proteomes" id="UP001465668">
    <property type="component" value="Unassembled WGS sequence"/>
</dbReference>